<reference evidence="10 11" key="1">
    <citation type="journal article" date="2020" name="Nat. Food">
        <title>A phased Vanilla planifolia genome enables genetic improvement of flavour and production.</title>
        <authorList>
            <person name="Hasing T."/>
            <person name="Tang H."/>
            <person name="Brym M."/>
            <person name="Khazi F."/>
            <person name="Huang T."/>
            <person name="Chambers A.H."/>
        </authorList>
    </citation>
    <scope>NUCLEOTIDE SEQUENCE [LARGE SCALE GENOMIC DNA]</scope>
    <source>
        <tissue evidence="10">Leaf</tissue>
    </source>
</reference>
<evidence type="ECO:0000256" key="4">
    <source>
        <dbReference type="ARBA" id="ARBA00022968"/>
    </source>
</evidence>
<keyword evidence="7" id="KW-0472">Membrane</keyword>
<feature type="domain" description="Trichome birefringence-like C-terminal" evidence="8">
    <location>
        <begin position="131"/>
        <end position="415"/>
    </location>
</feature>
<dbReference type="Proteomes" id="UP000639772">
    <property type="component" value="Chromosome 3"/>
</dbReference>
<dbReference type="GO" id="GO:1990538">
    <property type="term" value="F:xylan O-acetyltransferase activity"/>
    <property type="evidence" value="ECO:0007669"/>
    <property type="project" value="UniProtKB-ARBA"/>
</dbReference>
<dbReference type="PANTHER" id="PTHR32285">
    <property type="entry name" value="PROTEIN TRICHOME BIREFRINGENCE-LIKE 9-RELATED"/>
    <property type="match status" value="1"/>
</dbReference>
<keyword evidence="4" id="KW-0735">Signal-anchor</keyword>
<dbReference type="InterPro" id="IPR025846">
    <property type="entry name" value="TBL_N"/>
</dbReference>
<gene>
    <name evidence="10" type="ORF">HPP92_006500</name>
</gene>
<dbReference type="EMBL" id="JADCNM010000003">
    <property type="protein sequence ID" value="KAG0489637.1"/>
    <property type="molecule type" value="Genomic_DNA"/>
</dbReference>
<dbReference type="GO" id="GO:0000139">
    <property type="term" value="C:Golgi membrane"/>
    <property type="evidence" value="ECO:0007669"/>
    <property type="project" value="UniProtKB-SubCell"/>
</dbReference>
<sequence length="417" mass="47858">MKIPRGKVYLPVAAVVLCTLAFAGLIFTADFHAIAGTPIFKLKSCSGENFTEKETQKPDAVEDDFVDEDKIEFDSHVCSIENGEWVFNASAKPFYTDESCSYLDEQIRCLRNGRPDKEYLYWQWQLDGCMMPRFNATVLLEKLRGKRLMFTGDSLQREQWQSLVCMVESHIPSEKKSMKRGRSHSVFMATDYNATIEFYWAPFLIESNSDEPIISDTKKRIIRLDSISKHAQHWAGVDVLVFNSYVWWTSDPRMKSLWGSFANGEGGFEELDSILAYRMAIKTWANWVDSNLNQSTTRVFFTTASPTHMRSTDWKGERGTLCYNETKPVTERGYWGTGSNKRMMEVVSSVVGRMRFPVTFLNITQLSEYRKDGHASFYTKPRGLSSEQPGAQTIGDCIHWCLPGIPDTWNQILYSYL</sequence>
<dbReference type="Pfam" id="PF13839">
    <property type="entry name" value="PC-Esterase"/>
    <property type="match status" value="1"/>
</dbReference>
<proteinExistence type="inferred from homology"/>
<evidence type="ECO:0000259" key="9">
    <source>
        <dbReference type="Pfam" id="PF14416"/>
    </source>
</evidence>
<evidence type="ECO:0000256" key="3">
    <source>
        <dbReference type="ARBA" id="ARBA00022692"/>
    </source>
</evidence>
<protein>
    <recommendedName>
        <fullName evidence="12">Trichome birefringence-like N-terminal domain-containing protein</fullName>
    </recommendedName>
</protein>
<accession>A0A835V8R1</accession>
<comment type="similarity">
    <text evidence="2">Belongs to the PC-esterase family. TBL subfamily.</text>
</comment>
<evidence type="ECO:0000256" key="1">
    <source>
        <dbReference type="ARBA" id="ARBA00004323"/>
    </source>
</evidence>
<evidence type="ECO:0000313" key="11">
    <source>
        <dbReference type="Proteomes" id="UP000639772"/>
    </source>
</evidence>
<dbReference type="OrthoDB" id="630188at2759"/>
<evidence type="ECO:0000256" key="2">
    <source>
        <dbReference type="ARBA" id="ARBA00007727"/>
    </source>
</evidence>
<dbReference type="PANTHER" id="PTHR32285:SF7">
    <property type="entry name" value="PROTEIN TRICHOME BIREFRINGENCE-LIKE 3"/>
    <property type="match status" value="1"/>
</dbReference>
<evidence type="ECO:0000256" key="5">
    <source>
        <dbReference type="ARBA" id="ARBA00022989"/>
    </source>
</evidence>
<organism evidence="10 11">
    <name type="scientific">Vanilla planifolia</name>
    <name type="common">Vanilla</name>
    <dbReference type="NCBI Taxonomy" id="51239"/>
    <lineage>
        <taxon>Eukaryota</taxon>
        <taxon>Viridiplantae</taxon>
        <taxon>Streptophyta</taxon>
        <taxon>Embryophyta</taxon>
        <taxon>Tracheophyta</taxon>
        <taxon>Spermatophyta</taxon>
        <taxon>Magnoliopsida</taxon>
        <taxon>Liliopsida</taxon>
        <taxon>Asparagales</taxon>
        <taxon>Orchidaceae</taxon>
        <taxon>Vanilloideae</taxon>
        <taxon>Vanilleae</taxon>
        <taxon>Vanilla</taxon>
    </lineage>
</organism>
<dbReference type="AlphaFoldDB" id="A0A835V8R1"/>
<evidence type="ECO:0008006" key="12">
    <source>
        <dbReference type="Google" id="ProtNLM"/>
    </source>
</evidence>
<keyword evidence="6" id="KW-0333">Golgi apparatus</keyword>
<dbReference type="InterPro" id="IPR029962">
    <property type="entry name" value="TBL"/>
</dbReference>
<comment type="caution">
    <text evidence="10">The sequence shown here is derived from an EMBL/GenBank/DDBJ whole genome shotgun (WGS) entry which is preliminary data.</text>
</comment>
<dbReference type="InterPro" id="IPR026057">
    <property type="entry name" value="TBL_C"/>
</dbReference>
<evidence type="ECO:0000256" key="7">
    <source>
        <dbReference type="ARBA" id="ARBA00023136"/>
    </source>
</evidence>
<evidence type="ECO:0000313" key="10">
    <source>
        <dbReference type="EMBL" id="KAG0489637.1"/>
    </source>
</evidence>
<feature type="domain" description="Trichome birefringence-like N-terminal" evidence="9">
    <location>
        <begin position="78"/>
        <end position="129"/>
    </location>
</feature>
<dbReference type="Pfam" id="PF14416">
    <property type="entry name" value="PMR5N"/>
    <property type="match status" value="1"/>
</dbReference>
<comment type="subcellular location">
    <subcellularLocation>
        <location evidence="1">Golgi apparatus membrane</location>
        <topology evidence="1">Single-pass type II membrane protein</topology>
    </subcellularLocation>
</comment>
<evidence type="ECO:0000256" key="6">
    <source>
        <dbReference type="ARBA" id="ARBA00023034"/>
    </source>
</evidence>
<evidence type="ECO:0000259" key="8">
    <source>
        <dbReference type="Pfam" id="PF13839"/>
    </source>
</evidence>
<keyword evidence="3" id="KW-0812">Transmembrane</keyword>
<keyword evidence="5" id="KW-1133">Transmembrane helix</keyword>
<name>A0A835V8R1_VANPL</name>